<dbReference type="RefSeq" id="WP_153524008.1">
    <property type="nucleotide sequence ID" value="NZ_JBEPDZ010000019.1"/>
</dbReference>
<dbReference type="EMBL" id="VCLA01000151">
    <property type="protein sequence ID" value="MQT02364.1"/>
    <property type="molecule type" value="Genomic_DNA"/>
</dbReference>
<feature type="domain" description="DUF4349" evidence="4">
    <location>
        <begin position="78"/>
        <end position="288"/>
    </location>
</feature>
<comment type="caution">
    <text evidence="5">The sequence shown here is derived from an EMBL/GenBank/DDBJ whole genome shotgun (WGS) entry which is preliminary data.</text>
</comment>
<accession>A0A646KJC5</accession>
<keyword evidence="3" id="KW-0732">Signal</keyword>
<keyword evidence="6" id="KW-1185">Reference proteome</keyword>
<name>A0A646KJC5_STRJU</name>
<feature type="transmembrane region" description="Helical" evidence="2">
    <location>
        <begin position="265"/>
        <end position="287"/>
    </location>
</feature>
<evidence type="ECO:0000256" key="2">
    <source>
        <dbReference type="SAM" id="Phobius"/>
    </source>
</evidence>
<evidence type="ECO:0000259" key="4">
    <source>
        <dbReference type="Pfam" id="PF14257"/>
    </source>
</evidence>
<evidence type="ECO:0000256" key="3">
    <source>
        <dbReference type="SAM" id="SignalP"/>
    </source>
</evidence>
<protein>
    <submittedName>
        <fullName evidence="5">DUF4349 domain-containing protein</fullName>
    </submittedName>
</protein>
<keyword evidence="2" id="KW-0472">Membrane</keyword>
<dbReference type="PROSITE" id="PS51257">
    <property type="entry name" value="PROKAR_LIPOPROTEIN"/>
    <property type="match status" value="1"/>
</dbReference>
<gene>
    <name evidence="5" type="ORF">FF041_19780</name>
</gene>
<proteinExistence type="predicted"/>
<dbReference type="Pfam" id="PF14257">
    <property type="entry name" value="DUF4349"/>
    <property type="match status" value="1"/>
</dbReference>
<keyword evidence="2" id="KW-1133">Transmembrane helix</keyword>
<feature type="chain" id="PRO_5039541931" evidence="3">
    <location>
        <begin position="20"/>
        <end position="318"/>
    </location>
</feature>
<dbReference type="Proteomes" id="UP000419138">
    <property type="component" value="Unassembled WGS sequence"/>
</dbReference>
<evidence type="ECO:0000256" key="1">
    <source>
        <dbReference type="SAM" id="MobiDB-lite"/>
    </source>
</evidence>
<evidence type="ECO:0000313" key="6">
    <source>
        <dbReference type="Proteomes" id="UP000419138"/>
    </source>
</evidence>
<keyword evidence="2" id="KW-0812">Transmembrane</keyword>
<reference evidence="5 6" key="1">
    <citation type="submission" date="2019-05" db="EMBL/GenBank/DDBJ databases">
        <title>Comparative genomics and metabolomics analyses of clavulanic acid producing Streptomyces species provides insight into specialized metabolism and evolution of beta-lactam biosynthetic gene clusters.</title>
        <authorList>
            <person name="Moore M.A."/>
            <person name="Cruz-Morales P."/>
            <person name="Barona Gomez F."/>
            <person name="Kapil T."/>
        </authorList>
    </citation>
    <scope>NUCLEOTIDE SEQUENCE [LARGE SCALE GENOMIC DNA]</scope>
    <source>
        <strain evidence="5 6">NRRL 5741</strain>
    </source>
</reference>
<evidence type="ECO:0000313" key="5">
    <source>
        <dbReference type="EMBL" id="MQT02364.1"/>
    </source>
</evidence>
<organism evidence="5 6">
    <name type="scientific">Streptomyces jumonjinensis</name>
    <dbReference type="NCBI Taxonomy" id="1945"/>
    <lineage>
        <taxon>Bacteria</taxon>
        <taxon>Bacillati</taxon>
        <taxon>Actinomycetota</taxon>
        <taxon>Actinomycetes</taxon>
        <taxon>Kitasatosporales</taxon>
        <taxon>Streptomycetaceae</taxon>
        <taxon>Streptomyces</taxon>
    </lineage>
</organism>
<dbReference type="InterPro" id="IPR025645">
    <property type="entry name" value="DUF4349"/>
</dbReference>
<feature type="region of interest" description="Disordered" evidence="1">
    <location>
        <begin position="298"/>
        <end position="318"/>
    </location>
</feature>
<feature type="region of interest" description="Disordered" evidence="1">
    <location>
        <begin position="27"/>
        <end position="71"/>
    </location>
</feature>
<sequence>MRARRTFTALMLISSLAVAGCSAGGSDAKDESGAAAQDTSVSGAYQERKPGTGPREAAAGKGSGKPAPDTASALTGAHVIRTAELSVRVASVSKALVAVRGTAVDAGGHLADERTERLGGGRMTSTVVVRVPQERYDEVLAELAGAGKLLERASDAKDVTDQVVDVRSRISSQRASVARVRELMDRAEKLSDVVTLEGELSSRQSELEALLARQESLKDRTSLATITVTLSEPAPEKAGKSDDDGPGFLDAVGGGWRALTATAGWIAVAIGAAAPFAAVLGLGYVLWRRLVRPRLRSRTAAAPAPAPAHGPTAGPEGS</sequence>
<feature type="signal peptide" evidence="3">
    <location>
        <begin position="1"/>
        <end position="19"/>
    </location>
</feature>
<dbReference type="AlphaFoldDB" id="A0A646KJC5"/>
<dbReference type="OrthoDB" id="186919at2"/>
<feature type="compositionally biased region" description="Low complexity" evidence="1">
    <location>
        <begin position="57"/>
        <end position="68"/>
    </location>
</feature>